<dbReference type="Pfam" id="PF00156">
    <property type="entry name" value="Pribosyltran"/>
    <property type="match status" value="1"/>
</dbReference>
<dbReference type="GO" id="GO:0004845">
    <property type="term" value="F:uracil phosphoribosyltransferase activity"/>
    <property type="evidence" value="ECO:0007669"/>
    <property type="project" value="UniProtKB-EC"/>
</dbReference>
<accession>A0A378XE59</accession>
<dbReference type="Gene3D" id="3.40.50.2020">
    <property type="match status" value="1"/>
</dbReference>
<dbReference type="STRING" id="1122619.GCA_000373745_00719"/>
<dbReference type="EC" id="2.4.2.9" evidence="2"/>
<dbReference type="PANTHER" id="PTHR11608">
    <property type="entry name" value="BIFUNCTIONAL PROTEIN PYRR"/>
    <property type="match status" value="1"/>
</dbReference>
<dbReference type="InterPro" id="IPR029057">
    <property type="entry name" value="PRTase-like"/>
</dbReference>
<protein>
    <submittedName>
        <fullName evidence="3">Bifunctional protein pyrR</fullName>
    </submittedName>
    <submittedName>
        <fullName evidence="2">Bifunctional pyr operon transcriptional regulator/uracil phosphoribosyltransferase PyrR</fullName>
        <ecNumber evidence="2">2.4.2.9</ecNumber>
    </submittedName>
</protein>
<organism evidence="3 4">
    <name type="scientific">Oligella ureolytica</name>
    <dbReference type="NCBI Taxonomy" id="90244"/>
    <lineage>
        <taxon>Bacteria</taxon>
        <taxon>Pseudomonadati</taxon>
        <taxon>Pseudomonadota</taxon>
        <taxon>Betaproteobacteria</taxon>
        <taxon>Burkholderiales</taxon>
        <taxon>Alcaligenaceae</taxon>
        <taxon>Oligella</taxon>
    </lineage>
</organism>
<dbReference type="OrthoDB" id="9802227at2"/>
<proteinExistence type="predicted"/>
<dbReference type="CDD" id="cd06223">
    <property type="entry name" value="PRTases_typeI"/>
    <property type="match status" value="1"/>
</dbReference>
<dbReference type="InterPro" id="IPR050137">
    <property type="entry name" value="PyrR_bifunctional"/>
</dbReference>
<reference evidence="2 5" key="2">
    <citation type="submission" date="2020-12" db="EMBL/GenBank/DDBJ databases">
        <title>FDA dAtabase for Regulatory Grade micrObial Sequences (FDA-ARGOS): Supporting development and validation of Infectious Disease Dx tests.</title>
        <authorList>
            <person name="Sproer C."/>
            <person name="Gronow S."/>
            <person name="Severitt S."/>
            <person name="Schroder I."/>
            <person name="Tallon L."/>
            <person name="Sadzewicz L."/>
            <person name="Zhao X."/>
            <person name="Boylan J."/>
            <person name="Ott S."/>
            <person name="Bowen H."/>
            <person name="Vavikolanu K."/>
            <person name="Mehta A."/>
            <person name="Aluvathingal J."/>
            <person name="Nadendla S."/>
            <person name="Lowell S."/>
            <person name="Myers T."/>
            <person name="Yan Y."/>
            <person name="Sichtig H."/>
        </authorList>
    </citation>
    <scope>NUCLEOTIDE SEQUENCE [LARGE SCALE GENOMIC DNA]</scope>
    <source>
        <strain evidence="2 5">FDAARGOS_872</strain>
    </source>
</reference>
<keyword evidence="5" id="KW-1185">Reference proteome</keyword>
<dbReference type="SUPFAM" id="SSF53271">
    <property type="entry name" value="PRTase-like"/>
    <property type="match status" value="1"/>
</dbReference>
<evidence type="ECO:0000313" key="2">
    <source>
        <dbReference type="EMBL" id="QPT40959.1"/>
    </source>
</evidence>
<dbReference type="EMBL" id="UGSB01000001">
    <property type="protein sequence ID" value="SUA53297.1"/>
    <property type="molecule type" value="Genomic_DNA"/>
</dbReference>
<dbReference type="Proteomes" id="UP000254603">
    <property type="component" value="Unassembled WGS sequence"/>
</dbReference>
<keyword evidence="2" id="KW-0328">Glycosyltransferase</keyword>
<dbReference type="PANTHER" id="PTHR11608:SF0">
    <property type="entry name" value="BIFUNCTIONAL PROTEIN PYRR"/>
    <property type="match status" value="1"/>
</dbReference>
<evidence type="ECO:0000313" key="4">
    <source>
        <dbReference type="Proteomes" id="UP000254603"/>
    </source>
</evidence>
<sequence length="183" mass="20386">MQNESPKLQRSLEELPKAEELYKRLKAGVANLIAKHSAEEVHLVGIYSGGAWLAERLKEDLALTTSNALINTSLYRDDFRKIGLHGQKQPTSVPFDVSDKHLILVDDILYTGRSVRAAMNELFDIGRPASIALAVLLDRGGRELPIQADVVGEVFELPNTQRFVLSQNEESIFDMSLKEVEDA</sequence>
<feature type="domain" description="Phosphoribosyltransferase" evidence="1">
    <location>
        <begin position="19"/>
        <end position="151"/>
    </location>
</feature>
<dbReference type="EMBL" id="CP065725">
    <property type="protein sequence ID" value="QPT40959.1"/>
    <property type="molecule type" value="Genomic_DNA"/>
</dbReference>
<dbReference type="InterPro" id="IPR000836">
    <property type="entry name" value="PRTase_dom"/>
</dbReference>
<dbReference type="NCBIfam" id="NF003545">
    <property type="entry name" value="PRK05205.1-1"/>
    <property type="match status" value="1"/>
</dbReference>
<dbReference type="RefSeq" id="WP_018573896.1">
    <property type="nucleotide sequence ID" value="NZ_CP065725.1"/>
</dbReference>
<evidence type="ECO:0000259" key="1">
    <source>
        <dbReference type="Pfam" id="PF00156"/>
    </source>
</evidence>
<evidence type="ECO:0000313" key="3">
    <source>
        <dbReference type="EMBL" id="SUA53297.1"/>
    </source>
</evidence>
<dbReference type="Proteomes" id="UP000594903">
    <property type="component" value="Chromosome"/>
</dbReference>
<keyword evidence="2" id="KW-0808">Transferase</keyword>
<gene>
    <name evidence="3" type="primary">pyrR</name>
    <name evidence="2" type="ORF">I6G29_05220</name>
    <name evidence="3" type="ORF">NCTC11997_01098</name>
</gene>
<dbReference type="AlphaFoldDB" id="A0A378XE59"/>
<reference evidence="3 4" key="1">
    <citation type="submission" date="2018-06" db="EMBL/GenBank/DDBJ databases">
        <authorList>
            <consortium name="Pathogen Informatics"/>
            <person name="Doyle S."/>
        </authorList>
    </citation>
    <scope>NUCLEOTIDE SEQUENCE [LARGE SCALE GENOMIC DNA]</scope>
    <source>
        <strain evidence="3 4">NCTC11997</strain>
    </source>
</reference>
<name>A0A378XE59_9BURK</name>
<evidence type="ECO:0000313" key="5">
    <source>
        <dbReference type="Proteomes" id="UP000594903"/>
    </source>
</evidence>